<dbReference type="InterPro" id="IPR013991">
    <property type="entry name" value="PhnaA_N_proteobac"/>
</dbReference>
<dbReference type="GO" id="GO:0016787">
    <property type="term" value="F:hydrolase activity"/>
    <property type="evidence" value="ECO:0007669"/>
    <property type="project" value="UniProtKB-KW"/>
</dbReference>
<dbReference type="RefSeq" id="WP_093920990.1">
    <property type="nucleotide sequence ID" value="NZ_FONW01000010.1"/>
</dbReference>
<dbReference type="Pfam" id="PF03831">
    <property type="entry name" value="YjdM"/>
    <property type="match status" value="1"/>
</dbReference>
<dbReference type="EMBL" id="FONW01000010">
    <property type="protein sequence ID" value="SFF60626.1"/>
    <property type="molecule type" value="Genomic_DNA"/>
</dbReference>
<sequence length="194" mass="21455">MSLEQELLNRSGSVCELCQSTTDLKAYPVAPKTGATADENVLLCQHCLGQVENPETIEVNHWHCLNDSMWSQIPAVQVMAWRMLNHLRNEGWAQNLLDMLYLEEDVLAWAKEGQTSDSEEEGAVKHIDSNGATLEAGDTVVLIKDLNVKGTSFTAKRGTAVRGISLVHDNPEQIEGRVNGQQIVILSKFVKKNS</sequence>
<dbReference type="PANTHER" id="PTHR30305:SF3">
    <property type="entry name" value="PROTEIN YJDM"/>
    <property type="match status" value="1"/>
</dbReference>
<dbReference type="Proteomes" id="UP000198964">
    <property type="component" value="Unassembled WGS sequence"/>
</dbReference>
<keyword evidence="3" id="KW-1185">Reference proteome</keyword>
<accession>A0A1I2K6V7</accession>
<evidence type="ECO:0000259" key="1">
    <source>
        <dbReference type="SMART" id="SM00782"/>
    </source>
</evidence>
<protein>
    <submittedName>
        <fullName evidence="2">Phosphonoacetate hydrolase</fullName>
    </submittedName>
</protein>
<reference evidence="2 3" key="1">
    <citation type="submission" date="2016-10" db="EMBL/GenBank/DDBJ databases">
        <authorList>
            <person name="de Groot N.N."/>
        </authorList>
    </citation>
    <scope>NUCLEOTIDE SEQUENCE [LARGE SCALE GENOMIC DNA]</scope>
    <source>
        <strain evidence="2 3">CGMCC 1.9156</strain>
    </source>
</reference>
<dbReference type="STRING" id="655355.SAMN05216283_110126"/>
<evidence type="ECO:0000313" key="2">
    <source>
        <dbReference type="EMBL" id="SFF60626.1"/>
    </source>
</evidence>
<dbReference type="Gene3D" id="2.30.30.40">
    <property type="entry name" value="SH3 Domains"/>
    <property type="match status" value="1"/>
</dbReference>
<dbReference type="SMART" id="SM00782">
    <property type="entry name" value="PhnA_Zn_Ribbon"/>
    <property type="match status" value="1"/>
</dbReference>
<dbReference type="AlphaFoldDB" id="A0A1I2K6V7"/>
<dbReference type="SUPFAM" id="SSF82057">
    <property type="entry name" value="Prokaryotic SH3-related domain"/>
    <property type="match status" value="1"/>
</dbReference>
<evidence type="ECO:0000313" key="3">
    <source>
        <dbReference type="Proteomes" id="UP000198964"/>
    </source>
</evidence>
<proteinExistence type="predicted"/>
<dbReference type="InterPro" id="IPR013988">
    <property type="entry name" value="YjdM_C"/>
</dbReference>
<keyword evidence="2" id="KW-0378">Hydrolase</keyword>
<feature type="domain" description="PhnA protein N-terminal proteobacterial" evidence="1">
    <location>
        <begin position="6"/>
        <end position="52"/>
    </location>
</feature>
<dbReference type="PANTHER" id="PTHR30305">
    <property type="entry name" value="PROTEIN YJDM-RELATED"/>
    <property type="match status" value="1"/>
</dbReference>
<name>A0A1I2K6V7_9BACT</name>
<gene>
    <name evidence="2" type="ORF">SAMN05216283_110126</name>
</gene>
<organism evidence="2 3">
    <name type="scientific">Sunxiuqinia elliptica</name>
    <dbReference type="NCBI Taxonomy" id="655355"/>
    <lineage>
        <taxon>Bacteria</taxon>
        <taxon>Pseudomonadati</taxon>
        <taxon>Bacteroidota</taxon>
        <taxon>Bacteroidia</taxon>
        <taxon>Marinilabiliales</taxon>
        <taxon>Prolixibacteraceae</taxon>
        <taxon>Sunxiuqinia</taxon>
    </lineage>
</organism>